<evidence type="ECO:0000256" key="1">
    <source>
        <dbReference type="SAM" id="Phobius"/>
    </source>
</evidence>
<feature type="transmembrane region" description="Helical" evidence="1">
    <location>
        <begin position="207"/>
        <end position="229"/>
    </location>
</feature>
<dbReference type="Pfam" id="PF14808">
    <property type="entry name" value="TMEM164"/>
    <property type="match status" value="1"/>
</dbReference>
<keyword evidence="3" id="KW-1185">Reference proteome</keyword>
<dbReference type="NCBIfam" id="TIGR02206">
    <property type="entry name" value="intg_mem_TP0381"/>
    <property type="match status" value="1"/>
</dbReference>
<dbReference type="RefSeq" id="WP_338754300.1">
    <property type="nucleotide sequence ID" value="NZ_CP147404.1"/>
</dbReference>
<keyword evidence="1" id="KW-0812">Transmembrane</keyword>
<evidence type="ECO:0000313" key="3">
    <source>
        <dbReference type="Proteomes" id="UP001387364"/>
    </source>
</evidence>
<sequence length="246" mass="29064">MDWFGGSNEQFHFQMFSASHIAILLILISSIVFMYVFKNYLKTLELKYAEIGIALFLLTLEITYHVWMIVTDSWNLSHSLPLELCSISLFLTVILLISQKRIAYEILLFTGLLGASQALLTPFLTFDFPHFRFFHFFITHMIIFCTPLYFTWIKGYRPTIYSVFKMIIFLNVLMPFIMIINRIVDGNYLYLHHKPKGTSLLDLLGPYPWYIVSLEFLTFGLSLIIWLMFREKERTMKVKGTFQREL</sequence>
<organism evidence="2 3">
    <name type="scientific">Bacillus kandeliae</name>
    <dbReference type="NCBI Taxonomy" id="3129297"/>
    <lineage>
        <taxon>Bacteria</taxon>
        <taxon>Bacillati</taxon>
        <taxon>Bacillota</taxon>
        <taxon>Bacilli</taxon>
        <taxon>Bacillales</taxon>
        <taxon>Bacillaceae</taxon>
        <taxon>Bacillus</taxon>
    </lineage>
</organism>
<feature type="transmembrane region" description="Helical" evidence="1">
    <location>
        <begin position="48"/>
        <end position="67"/>
    </location>
</feature>
<gene>
    <name evidence="2" type="ORF">WDJ61_07950</name>
</gene>
<feature type="transmembrane region" description="Helical" evidence="1">
    <location>
        <begin position="132"/>
        <end position="151"/>
    </location>
</feature>
<feature type="transmembrane region" description="Helical" evidence="1">
    <location>
        <begin position="106"/>
        <end position="126"/>
    </location>
</feature>
<dbReference type="EMBL" id="CP147404">
    <property type="protein sequence ID" value="WXB94547.1"/>
    <property type="molecule type" value="Genomic_DNA"/>
</dbReference>
<keyword evidence="1" id="KW-1133">Transmembrane helix</keyword>
<dbReference type="Proteomes" id="UP001387364">
    <property type="component" value="Chromosome"/>
</dbReference>
<evidence type="ECO:0000313" key="2">
    <source>
        <dbReference type="EMBL" id="WXB94547.1"/>
    </source>
</evidence>
<name>A0ABZ2NAD8_9BACI</name>
<feature type="transmembrane region" description="Helical" evidence="1">
    <location>
        <begin position="163"/>
        <end position="184"/>
    </location>
</feature>
<protein>
    <submittedName>
        <fullName evidence="2">TIGR02206 family membrane protein</fullName>
    </submittedName>
</protein>
<accession>A0ABZ2NAD8</accession>
<dbReference type="InterPro" id="IPR011737">
    <property type="entry name" value="CHP02206_TP0381"/>
</dbReference>
<reference evidence="2 3" key="1">
    <citation type="submission" date="2024-02" db="EMBL/GenBank/DDBJ databases">
        <title>Seven novel Bacillus-like species.</title>
        <authorList>
            <person name="Liu G."/>
        </authorList>
    </citation>
    <scope>NUCLEOTIDE SEQUENCE [LARGE SCALE GENOMIC DNA]</scope>
    <source>
        <strain evidence="2 3">FJAT-52991</strain>
    </source>
</reference>
<feature type="transmembrane region" description="Helical" evidence="1">
    <location>
        <begin position="12"/>
        <end position="36"/>
    </location>
</feature>
<feature type="transmembrane region" description="Helical" evidence="1">
    <location>
        <begin position="79"/>
        <end position="97"/>
    </location>
</feature>
<keyword evidence="1" id="KW-0472">Membrane</keyword>
<proteinExistence type="predicted"/>